<sequence>MRNSSNMALLTFFCSTLPDHVNIGPFNLRARRFISRPIQCFSCYCYGHGKSSYKEASRCGNCSALDSHSRARHELLYRQKAGTGATSYASLAALLLPLALLGRVVLFIWLIGLTFGLTTQLSHL</sequence>
<evidence type="ECO:0000313" key="3">
    <source>
        <dbReference type="Proteomes" id="UP000324222"/>
    </source>
</evidence>
<proteinExistence type="predicted"/>
<name>A0A5B7KFI6_PORTR</name>
<dbReference type="EMBL" id="VSRR010146657">
    <property type="protein sequence ID" value="MPD05564.1"/>
    <property type="molecule type" value="Genomic_DNA"/>
</dbReference>
<feature type="transmembrane region" description="Helical" evidence="1">
    <location>
        <begin position="88"/>
        <end position="111"/>
    </location>
</feature>
<keyword evidence="3" id="KW-1185">Reference proteome</keyword>
<dbReference type="Proteomes" id="UP000324222">
    <property type="component" value="Unassembled WGS sequence"/>
</dbReference>
<keyword evidence="1" id="KW-1133">Transmembrane helix</keyword>
<evidence type="ECO:0000313" key="2">
    <source>
        <dbReference type="EMBL" id="MPD05564.1"/>
    </source>
</evidence>
<keyword evidence="1" id="KW-0812">Transmembrane</keyword>
<reference evidence="2 3" key="1">
    <citation type="submission" date="2019-05" db="EMBL/GenBank/DDBJ databases">
        <title>Another draft genome of Portunus trituberculatus and its Hox gene families provides insights of decapod evolution.</title>
        <authorList>
            <person name="Jeong J.-H."/>
            <person name="Song I."/>
            <person name="Kim S."/>
            <person name="Choi T."/>
            <person name="Kim D."/>
            <person name="Ryu S."/>
            <person name="Kim W."/>
        </authorList>
    </citation>
    <scope>NUCLEOTIDE SEQUENCE [LARGE SCALE GENOMIC DNA]</scope>
    <source>
        <tissue evidence="2">Muscle</tissue>
    </source>
</reference>
<keyword evidence="1" id="KW-0472">Membrane</keyword>
<organism evidence="2 3">
    <name type="scientific">Portunus trituberculatus</name>
    <name type="common">Swimming crab</name>
    <name type="synonym">Neptunus trituberculatus</name>
    <dbReference type="NCBI Taxonomy" id="210409"/>
    <lineage>
        <taxon>Eukaryota</taxon>
        <taxon>Metazoa</taxon>
        <taxon>Ecdysozoa</taxon>
        <taxon>Arthropoda</taxon>
        <taxon>Crustacea</taxon>
        <taxon>Multicrustacea</taxon>
        <taxon>Malacostraca</taxon>
        <taxon>Eumalacostraca</taxon>
        <taxon>Eucarida</taxon>
        <taxon>Decapoda</taxon>
        <taxon>Pleocyemata</taxon>
        <taxon>Brachyura</taxon>
        <taxon>Eubrachyura</taxon>
        <taxon>Portunoidea</taxon>
        <taxon>Portunidae</taxon>
        <taxon>Portuninae</taxon>
        <taxon>Portunus</taxon>
    </lineage>
</organism>
<comment type="caution">
    <text evidence="2">The sequence shown here is derived from an EMBL/GenBank/DDBJ whole genome shotgun (WGS) entry which is preliminary data.</text>
</comment>
<gene>
    <name evidence="2" type="ORF">E2C01_101313</name>
</gene>
<evidence type="ECO:0000256" key="1">
    <source>
        <dbReference type="SAM" id="Phobius"/>
    </source>
</evidence>
<protein>
    <submittedName>
        <fullName evidence="2">Uncharacterized protein</fullName>
    </submittedName>
</protein>
<dbReference type="AlphaFoldDB" id="A0A5B7KFI6"/>
<accession>A0A5B7KFI6</accession>